<organism evidence="1 2">
    <name type="scientific">Methylocystis bryophila</name>
    <dbReference type="NCBI Taxonomy" id="655015"/>
    <lineage>
        <taxon>Bacteria</taxon>
        <taxon>Pseudomonadati</taxon>
        <taxon>Pseudomonadota</taxon>
        <taxon>Alphaproteobacteria</taxon>
        <taxon>Hyphomicrobiales</taxon>
        <taxon>Methylocystaceae</taxon>
        <taxon>Methylocystis</taxon>
    </lineage>
</organism>
<dbReference type="EMBL" id="CP019948">
    <property type="protein sequence ID" value="ARN82950.1"/>
    <property type="molecule type" value="Genomic_DNA"/>
</dbReference>
<dbReference type="KEGG" id="mbry:B1812_19810"/>
<dbReference type="RefSeq" id="WP_085773092.1">
    <property type="nucleotide sequence ID" value="NZ_AP027149.1"/>
</dbReference>
<name>A0A1W6MZD3_9HYPH</name>
<dbReference type="Proteomes" id="UP000193978">
    <property type="component" value="Chromosome"/>
</dbReference>
<evidence type="ECO:0000313" key="2">
    <source>
        <dbReference type="Proteomes" id="UP000193978"/>
    </source>
</evidence>
<dbReference type="AlphaFoldDB" id="A0A1W6MZD3"/>
<proteinExistence type="predicted"/>
<reference evidence="1 2" key="1">
    <citation type="submission" date="2017-02" db="EMBL/GenBank/DDBJ databases">
        <authorList>
            <person name="Peterson S.W."/>
        </authorList>
    </citation>
    <scope>NUCLEOTIDE SEQUENCE [LARGE SCALE GENOMIC DNA]</scope>
    <source>
        <strain evidence="1 2">S285</strain>
    </source>
</reference>
<evidence type="ECO:0000313" key="1">
    <source>
        <dbReference type="EMBL" id="ARN82950.1"/>
    </source>
</evidence>
<keyword evidence="2" id="KW-1185">Reference proteome</keyword>
<protein>
    <submittedName>
        <fullName evidence="1">Uncharacterized protein</fullName>
    </submittedName>
</protein>
<accession>A0A1W6MZD3</accession>
<dbReference type="OrthoDB" id="8454338at2"/>
<sequence>MAVASVEDSAKSFFIRTRQRGLALKLGGFHQALLSSYLLNLWRGPEAVRKLIVADIRLWIELGAPERAADLFLVLRQYLTDFPEAMIGSKSPKADNPAFLPFPYERRPRGKMRTRFRAIKSVCPP</sequence>
<gene>
    <name evidence="1" type="ORF">B1812_19810</name>
</gene>